<dbReference type="RefSeq" id="WP_061609685.1">
    <property type="nucleotide sequence ID" value="NZ_JEMA01000628.1"/>
</dbReference>
<evidence type="ECO:0000313" key="1">
    <source>
        <dbReference type="EMBL" id="KYF67682.1"/>
    </source>
</evidence>
<proteinExistence type="predicted"/>
<dbReference type="InterPro" id="IPR018655">
    <property type="entry name" value="DUF2086"/>
</dbReference>
<dbReference type="EMBL" id="JEMA01000628">
    <property type="protein sequence ID" value="KYF67682.1"/>
    <property type="molecule type" value="Genomic_DNA"/>
</dbReference>
<organism evidence="1 2">
    <name type="scientific">Sorangium cellulosum</name>
    <name type="common">Polyangium cellulosum</name>
    <dbReference type="NCBI Taxonomy" id="56"/>
    <lineage>
        <taxon>Bacteria</taxon>
        <taxon>Pseudomonadati</taxon>
        <taxon>Myxococcota</taxon>
        <taxon>Polyangia</taxon>
        <taxon>Polyangiales</taxon>
        <taxon>Polyangiaceae</taxon>
        <taxon>Sorangium</taxon>
    </lineage>
</organism>
<protein>
    <submittedName>
        <fullName evidence="1">Proline hydroxylase</fullName>
    </submittedName>
</protein>
<accession>A0A150QIL1</accession>
<gene>
    <name evidence="1" type="ORF">BE15_28180</name>
</gene>
<sequence length="246" mass="27570">MTARREVAPAAAGVEERVASVDWARVSQELDAQGCAVIEGLITRAECGEIAALYTREELFRSRVVMSLHGFGRGEYRYFARPLPGLVAALRTSVYPRLVPVANRWSEALGLEVQYPEEHARFVERCHAAGQVQPTPLLLQYGEGDYNCLHQDLYGEHVFPLQVAILLSEPERDFTGGELVMTEQRPRMQSRPMVVPLRQGDAAVFAVRHRPVQGARGVYRVNMRHGVSRVRSGRRHTVGIIFHDAT</sequence>
<dbReference type="Pfam" id="PF09859">
    <property type="entry name" value="Oxygenase-NA"/>
    <property type="match status" value="1"/>
</dbReference>
<dbReference type="Gene3D" id="2.60.120.620">
    <property type="entry name" value="q2cbj1_9rhob like domain"/>
    <property type="match status" value="1"/>
</dbReference>
<dbReference type="Proteomes" id="UP000075260">
    <property type="component" value="Unassembled WGS sequence"/>
</dbReference>
<comment type="caution">
    <text evidence="1">The sequence shown here is derived from an EMBL/GenBank/DDBJ whole genome shotgun (WGS) entry which is preliminary data.</text>
</comment>
<evidence type="ECO:0000313" key="2">
    <source>
        <dbReference type="Proteomes" id="UP000075260"/>
    </source>
</evidence>
<reference evidence="1 2" key="1">
    <citation type="submission" date="2014-02" db="EMBL/GenBank/DDBJ databases">
        <title>The small core and large imbalanced accessory genome model reveals a collaborative survival strategy of Sorangium cellulosum strains in nature.</title>
        <authorList>
            <person name="Han K."/>
            <person name="Peng R."/>
            <person name="Blom J."/>
            <person name="Li Y.-Z."/>
        </authorList>
    </citation>
    <scope>NUCLEOTIDE SEQUENCE [LARGE SCALE GENOMIC DNA]</scope>
    <source>
        <strain evidence="1 2">So0008-312</strain>
    </source>
</reference>
<name>A0A150QIL1_SORCE</name>
<dbReference type="OrthoDB" id="9781972at2"/>
<dbReference type="AlphaFoldDB" id="A0A150QIL1"/>